<proteinExistence type="predicted"/>
<dbReference type="GeneID" id="98657069"/>
<dbReference type="PANTHER" id="PTHR34383">
    <property type="entry name" value="POLYPHOSPHATE:AMP PHOSPHOTRANSFERASE-RELATED"/>
    <property type="match status" value="1"/>
</dbReference>
<sequence length="563" mass="63387">MLDQVNLNQPDIDKGTYKETHDALIERLVTLQQQARLQGVGLVVLFEGWNGAGKGSRISDLMFNLDARATSVHVTGDFDVDEARAFSDAGHNVTGYWPFMQQFWQALGPRGAITFYDRGWYSVAAERAMCRAFGGLNPKRKEGKKGTVQGDQLAARKEAGVCLASIREFERGLVDDGYEVVKFFIHVSAEGQRERLERLAADPTTAWRVDKKRLERIGNYEYAYSIYDLMLEGSNFAFAPWTLVNGEDKRRANIVIAQTLVRALESALARKEAANSAKVASAVDSANVVDASTPADASASADGAAKQPPRFAAPATSRFHLVDDAPTLAGVDHSLSLSPEEYKDELKSLQKRLFRLENNMYQARIPLMVMYEGWDAAGKGGNIKRVAQSLDARAYTIFPSPAPTAPELAHPHLWRYWTRLPKAGHVGIYDRSWYGRVLVERVEGYASPERLTQAYDEINAFEKDLVDWGAILLKFWVEVSPDEQLRRFEERQSNPAKQWKITDDDWRNREKYPQYKEAIEDMFRLTSTSFAPWIILESDDKRYARVKALRTIVAALEDAGLSD</sequence>
<evidence type="ECO:0000313" key="2">
    <source>
        <dbReference type="EMBL" id="KAB1642404.1"/>
    </source>
</evidence>
<dbReference type="Proteomes" id="UP000468668">
    <property type="component" value="Unassembled WGS sequence"/>
</dbReference>
<feature type="domain" description="Polyphosphate kinase-2-related" evidence="1">
    <location>
        <begin position="154"/>
        <end position="268"/>
    </location>
</feature>
<dbReference type="PANTHER" id="PTHR34383:SF3">
    <property type="entry name" value="POLYPHOSPHATE:AMP PHOSPHOTRANSFERASE"/>
    <property type="match status" value="1"/>
</dbReference>
<evidence type="ECO:0000313" key="3">
    <source>
        <dbReference type="Proteomes" id="UP000468668"/>
    </source>
</evidence>
<dbReference type="InterPro" id="IPR022488">
    <property type="entry name" value="PPK2-related"/>
</dbReference>
<dbReference type="InterPro" id="IPR027417">
    <property type="entry name" value="P-loop_NTPase"/>
</dbReference>
<dbReference type="SUPFAM" id="SSF52540">
    <property type="entry name" value="P-loop containing nucleoside triphosphate hydrolases"/>
    <property type="match status" value="2"/>
</dbReference>
<dbReference type="GO" id="GO:0016740">
    <property type="term" value="F:transferase activity"/>
    <property type="evidence" value="ECO:0007669"/>
    <property type="project" value="UniProtKB-KW"/>
</dbReference>
<accession>A0A6N6NNU9</accession>
<gene>
    <name evidence="2" type="ORF">F8C90_01460</name>
</gene>
<evidence type="ECO:0000259" key="1">
    <source>
        <dbReference type="Pfam" id="PF03976"/>
    </source>
</evidence>
<organism evidence="2 3">
    <name type="scientific">Ellagibacter isourolithinifaciens</name>
    <dbReference type="NCBI Taxonomy" id="2137581"/>
    <lineage>
        <taxon>Bacteria</taxon>
        <taxon>Bacillati</taxon>
        <taxon>Actinomycetota</taxon>
        <taxon>Coriobacteriia</taxon>
        <taxon>Eggerthellales</taxon>
        <taxon>Eggerthellaceae</taxon>
        <taxon>Ellagibacter</taxon>
    </lineage>
</organism>
<reference evidence="2 3" key="1">
    <citation type="submission" date="2019-09" db="EMBL/GenBank/DDBJ databases">
        <title>Whole genome shotgun sequencing (WGS) of Ellagibacter isourolithinifaciens DSM 104140(T) and Adlercreutzia muris DSM 29508(T).</title>
        <authorList>
            <person name="Stoll D.A."/>
            <person name="Danylec N."/>
            <person name="Huch M."/>
        </authorList>
    </citation>
    <scope>NUCLEOTIDE SEQUENCE [LARGE SCALE GENOMIC DNA]</scope>
    <source>
        <strain evidence="2 3">DSM 104140</strain>
    </source>
</reference>
<dbReference type="AlphaFoldDB" id="A0A6N6NNU9"/>
<dbReference type="Gene3D" id="3.40.50.300">
    <property type="entry name" value="P-loop containing nucleotide triphosphate hydrolases"/>
    <property type="match status" value="2"/>
</dbReference>
<comment type="caution">
    <text evidence="2">The sequence shown here is derived from an EMBL/GenBank/DDBJ whole genome shotgun (WGS) entry which is preliminary data.</text>
</comment>
<dbReference type="EMBL" id="WAJR01000002">
    <property type="protein sequence ID" value="KAB1642404.1"/>
    <property type="molecule type" value="Genomic_DNA"/>
</dbReference>
<dbReference type="RefSeq" id="WP_158048672.1">
    <property type="nucleotide sequence ID" value="NZ_WAJR01000002.1"/>
</dbReference>
<feature type="domain" description="Polyphosphate kinase-2-related" evidence="1">
    <location>
        <begin position="12"/>
        <end position="124"/>
    </location>
</feature>
<feature type="domain" description="Polyphosphate kinase-2-related" evidence="1">
    <location>
        <begin position="337"/>
        <end position="558"/>
    </location>
</feature>
<dbReference type="Pfam" id="PF03976">
    <property type="entry name" value="PPK2"/>
    <property type="match status" value="3"/>
</dbReference>
<name>A0A6N6NNU9_9ACTN</name>
<keyword evidence="2" id="KW-0808">Transferase</keyword>
<dbReference type="OrthoDB" id="9775224at2"/>
<protein>
    <submittedName>
        <fullName evidence="2">Polyphosphate--AMP phosphotransferase</fullName>
    </submittedName>
</protein>
<keyword evidence="3" id="KW-1185">Reference proteome</keyword>